<dbReference type="EMBL" id="CP147846">
    <property type="protein sequence ID" value="WXG71779.1"/>
    <property type="molecule type" value="Genomic_DNA"/>
</dbReference>
<evidence type="ECO:0000313" key="2">
    <source>
        <dbReference type="Proteomes" id="UP001432000"/>
    </source>
</evidence>
<proteinExistence type="predicted"/>
<sequence length="95" mass="10741">MVAERPGLGQDKGSNTDPVYCERDHTMIDYALRWVNHGGGPEEDIETRFGIAAREFHRAVIEILDREPGSVFGHLGLSPVMVTRIKAIARRRIWV</sequence>
<keyword evidence="2" id="KW-1185">Reference proteome</keyword>
<evidence type="ECO:0000313" key="1">
    <source>
        <dbReference type="EMBL" id="WXG71779.1"/>
    </source>
</evidence>
<dbReference type="Proteomes" id="UP001432000">
    <property type="component" value="Chromosome"/>
</dbReference>
<reference evidence="1 2" key="1">
    <citation type="submission" date="2024-03" db="EMBL/GenBank/DDBJ databases">
        <title>Natural products discovery in diverse microorganisms through a two-stage MS feature dereplication strategy.</title>
        <authorList>
            <person name="Zhang R."/>
        </authorList>
    </citation>
    <scope>NUCLEOTIDE SEQUENCE [LARGE SCALE GENOMIC DNA]</scope>
    <source>
        <strain evidence="1 2">18930</strain>
    </source>
</reference>
<dbReference type="RefSeq" id="WP_338893556.1">
    <property type="nucleotide sequence ID" value="NZ_CP147846.1"/>
</dbReference>
<dbReference type="InterPro" id="IPR021678">
    <property type="entry name" value="DUF3263"/>
</dbReference>
<name>A0ABZ2PRU8_9NOCA</name>
<dbReference type="Pfam" id="PF11662">
    <property type="entry name" value="DUF3263"/>
    <property type="match status" value="1"/>
</dbReference>
<protein>
    <submittedName>
        <fullName evidence="1">DUF3263 domain-containing protein</fullName>
    </submittedName>
</protein>
<accession>A0ABZ2PRU8</accession>
<organism evidence="1 2">
    <name type="scientific">Rhodococcus sovatensis</name>
    <dbReference type="NCBI Taxonomy" id="1805840"/>
    <lineage>
        <taxon>Bacteria</taxon>
        <taxon>Bacillati</taxon>
        <taxon>Actinomycetota</taxon>
        <taxon>Actinomycetes</taxon>
        <taxon>Mycobacteriales</taxon>
        <taxon>Nocardiaceae</taxon>
        <taxon>Rhodococcus</taxon>
    </lineage>
</organism>
<gene>
    <name evidence="1" type="ORF">WDS16_20780</name>
</gene>